<accession>A0ABT7TS75</accession>
<evidence type="ECO:0008006" key="3">
    <source>
        <dbReference type="Google" id="ProtNLM"/>
    </source>
</evidence>
<dbReference type="EMBL" id="JAUCMN010000008">
    <property type="protein sequence ID" value="MDM7892458.1"/>
    <property type="molecule type" value="Genomic_DNA"/>
</dbReference>
<gene>
    <name evidence="1" type="ORF">QUG93_12255</name>
</gene>
<dbReference type="RefSeq" id="WP_289474260.1">
    <property type="nucleotide sequence ID" value="NZ_JAUCMN010000008.1"/>
</dbReference>
<keyword evidence="2" id="KW-1185">Reference proteome</keyword>
<protein>
    <recommendedName>
        <fullName evidence="3">HNH endonuclease</fullName>
    </recommendedName>
</protein>
<name>A0ABT7TS75_9MICO</name>
<comment type="caution">
    <text evidence="1">The sequence shown here is derived from an EMBL/GenBank/DDBJ whole genome shotgun (WGS) entry which is preliminary data.</text>
</comment>
<reference evidence="1 2" key="1">
    <citation type="submission" date="2023-06" db="EMBL/GenBank/DDBJ databases">
        <authorList>
            <person name="Feng G."/>
            <person name="Li J."/>
            <person name="Zhu H."/>
        </authorList>
    </citation>
    <scope>NUCLEOTIDE SEQUENCE [LARGE SCALE GENOMIC DNA]</scope>
    <source>
        <strain evidence="1 2">RHCKG28</strain>
    </source>
</reference>
<dbReference type="Proteomes" id="UP001236404">
    <property type="component" value="Unassembled WGS sequence"/>
</dbReference>
<proteinExistence type="predicted"/>
<organism evidence="1 2">
    <name type="scientific">Curtobacterium caseinilyticum</name>
    <dbReference type="NCBI Taxonomy" id="3055137"/>
    <lineage>
        <taxon>Bacteria</taxon>
        <taxon>Bacillati</taxon>
        <taxon>Actinomycetota</taxon>
        <taxon>Actinomycetes</taxon>
        <taxon>Micrococcales</taxon>
        <taxon>Microbacteriaceae</taxon>
        <taxon>Curtobacterium</taxon>
    </lineage>
</organism>
<evidence type="ECO:0000313" key="2">
    <source>
        <dbReference type="Proteomes" id="UP001236404"/>
    </source>
</evidence>
<evidence type="ECO:0000313" key="1">
    <source>
        <dbReference type="EMBL" id="MDM7892458.1"/>
    </source>
</evidence>
<sequence length="136" mass="14374">MQDQSNTQDRSDQSVHPAIARLHAELEAARRGIDVLDELEAARRERVVAEMLSAVPDLASRAAYEAGTDGVVATIRRFAVVEDDQDESTTALWDRVVLTAVEAAAAVDGAPRDAAARTGTTTGPARTVAGRIAAAH</sequence>